<gene>
    <name evidence="1" type="ORF">ACFFJD_16020</name>
</gene>
<dbReference type="Proteomes" id="UP001589783">
    <property type="component" value="Unassembled WGS sequence"/>
</dbReference>
<comment type="caution">
    <text evidence="1">The sequence shown here is derived from an EMBL/GenBank/DDBJ whole genome shotgun (WGS) entry which is preliminary data.</text>
</comment>
<evidence type="ECO:0000313" key="2">
    <source>
        <dbReference type="Proteomes" id="UP001589783"/>
    </source>
</evidence>
<keyword evidence="2" id="KW-1185">Reference proteome</keyword>
<evidence type="ECO:0000313" key="1">
    <source>
        <dbReference type="EMBL" id="MFC0316354.1"/>
    </source>
</evidence>
<dbReference type="EMBL" id="JBHLWV010000028">
    <property type="protein sequence ID" value="MFC0316354.1"/>
    <property type="molecule type" value="Genomic_DNA"/>
</dbReference>
<dbReference type="RefSeq" id="WP_382365954.1">
    <property type="nucleotide sequence ID" value="NZ_JBHLWV010000028.1"/>
</dbReference>
<protein>
    <recommendedName>
        <fullName evidence="3">Alternate-type signal peptide domain-containing protein</fullName>
    </recommendedName>
</protein>
<name>A0ABV6HBV2_9ACTN</name>
<organism evidence="1 2">
    <name type="scientific">Gordonia phosphorivorans</name>
    <dbReference type="NCBI Taxonomy" id="1056982"/>
    <lineage>
        <taxon>Bacteria</taxon>
        <taxon>Bacillati</taxon>
        <taxon>Actinomycetota</taxon>
        <taxon>Actinomycetes</taxon>
        <taxon>Mycobacteriales</taxon>
        <taxon>Gordoniaceae</taxon>
        <taxon>Gordonia</taxon>
    </lineage>
</organism>
<evidence type="ECO:0008006" key="3">
    <source>
        <dbReference type="Google" id="ProtNLM"/>
    </source>
</evidence>
<proteinExistence type="predicted"/>
<accession>A0ABV6HBV2</accession>
<sequence>MKPQLKWALAAAAVLLVGFFSIQQTGALWRSEVPGGGASTVTAGKLDISVGDGVKAFDLSGLTLPDASPGDSVQKPLPVINSGNVKMSYKLNSVGVQAEAGKTAAPLLVRVAKVANEAACTPTEDVGEVLYNGAASQASTAARTVPANTTEVLCLRVTIADNAGVSQSSNATFTFGASSVSGA</sequence>
<reference evidence="1 2" key="1">
    <citation type="submission" date="2024-09" db="EMBL/GenBank/DDBJ databases">
        <authorList>
            <person name="Sun Q."/>
            <person name="Mori K."/>
        </authorList>
    </citation>
    <scope>NUCLEOTIDE SEQUENCE [LARGE SCALE GENOMIC DNA]</scope>
    <source>
        <strain evidence="1 2">CCM 7957</strain>
    </source>
</reference>